<dbReference type="EMBL" id="CAXAMN010021636">
    <property type="protein sequence ID" value="CAK9061759.1"/>
    <property type="molecule type" value="Genomic_DNA"/>
</dbReference>
<feature type="domain" description="C2" evidence="1">
    <location>
        <begin position="1"/>
        <end position="120"/>
    </location>
</feature>
<keyword evidence="3" id="KW-1185">Reference proteome</keyword>
<comment type="caution">
    <text evidence="2">The sequence shown here is derived from an EMBL/GenBank/DDBJ whole genome shotgun (WGS) entry which is preliminary data.</text>
</comment>
<reference evidence="2 3" key="1">
    <citation type="submission" date="2024-02" db="EMBL/GenBank/DDBJ databases">
        <authorList>
            <person name="Chen Y."/>
            <person name="Shah S."/>
            <person name="Dougan E. K."/>
            <person name="Thang M."/>
            <person name="Chan C."/>
        </authorList>
    </citation>
    <scope>NUCLEOTIDE SEQUENCE [LARGE SCALE GENOMIC DNA]</scope>
</reference>
<evidence type="ECO:0000259" key="1">
    <source>
        <dbReference type="PROSITE" id="PS50004"/>
    </source>
</evidence>
<dbReference type="SUPFAM" id="SSF49562">
    <property type="entry name" value="C2 domain (Calcium/lipid-binding domain, CaLB)"/>
    <property type="match status" value="1"/>
</dbReference>
<dbReference type="PROSITE" id="PS50004">
    <property type="entry name" value="C2"/>
    <property type="match status" value="1"/>
</dbReference>
<evidence type="ECO:0000313" key="2">
    <source>
        <dbReference type="EMBL" id="CAK9061759.1"/>
    </source>
</evidence>
<dbReference type="InterPro" id="IPR035892">
    <property type="entry name" value="C2_domain_sf"/>
</dbReference>
<evidence type="ECO:0000313" key="3">
    <source>
        <dbReference type="Proteomes" id="UP001642484"/>
    </source>
</evidence>
<sequence length="293" mass="31329">ASLSVNISSATGLAPKSEAWTFNPFIEVSVCSRDPRLGSLGRAAKVATGQTETLNNCHTDPHWAQPVVLKVVPEPGLFLRIVACSDAALGVTRSWDELADLALEFQEVMKLAQGSVERQFSMTRLIDMKRHGESLIFLSFAQVGGNVGVAAFETAAVGAMQTPSVEHLHQGGTRNDSPTRAMKHTTVQLPISPGYSLPPQPALQGVQPLEQVLKAHGQEVPDVIARLYGPPQEPRFLQTPAPPPAPPARALPPEEISEALQRASKAGAVVKGNVPMSFFNSPGNPHLAWLARP</sequence>
<organism evidence="2 3">
    <name type="scientific">Durusdinium trenchii</name>
    <dbReference type="NCBI Taxonomy" id="1381693"/>
    <lineage>
        <taxon>Eukaryota</taxon>
        <taxon>Sar</taxon>
        <taxon>Alveolata</taxon>
        <taxon>Dinophyceae</taxon>
        <taxon>Suessiales</taxon>
        <taxon>Symbiodiniaceae</taxon>
        <taxon>Durusdinium</taxon>
    </lineage>
</organism>
<proteinExistence type="predicted"/>
<feature type="non-terminal residue" evidence="2">
    <location>
        <position position="1"/>
    </location>
</feature>
<accession>A0ABP0NG08</accession>
<dbReference type="InterPro" id="IPR000008">
    <property type="entry name" value="C2_dom"/>
</dbReference>
<gene>
    <name evidence="2" type="ORF">CCMP2556_LOCUS30368</name>
</gene>
<dbReference type="Proteomes" id="UP001642484">
    <property type="component" value="Unassembled WGS sequence"/>
</dbReference>
<name>A0ABP0NG08_9DINO</name>
<protein>
    <recommendedName>
        <fullName evidence="1">C2 domain-containing protein</fullName>
    </recommendedName>
</protein>